<proteinExistence type="predicted"/>
<accession>A0ABQ9Y402</accession>
<dbReference type="Proteomes" id="UP001281761">
    <property type="component" value="Unassembled WGS sequence"/>
</dbReference>
<evidence type="ECO:0000313" key="2">
    <source>
        <dbReference type="Proteomes" id="UP001281761"/>
    </source>
</evidence>
<reference evidence="1 2" key="1">
    <citation type="journal article" date="2022" name="bioRxiv">
        <title>Genomics of Preaxostyla Flagellates Illuminates Evolutionary Transitions and the Path Towards Mitochondrial Loss.</title>
        <authorList>
            <person name="Novak L.V.F."/>
            <person name="Treitli S.C."/>
            <person name="Pyrih J."/>
            <person name="Halakuc P."/>
            <person name="Pipaliya S.V."/>
            <person name="Vacek V."/>
            <person name="Brzon O."/>
            <person name="Soukal P."/>
            <person name="Eme L."/>
            <person name="Dacks J.B."/>
            <person name="Karnkowska A."/>
            <person name="Elias M."/>
            <person name="Hampl V."/>
        </authorList>
    </citation>
    <scope>NUCLEOTIDE SEQUENCE [LARGE SCALE GENOMIC DNA]</scope>
    <source>
        <strain evidence="1">NAU3</strain>
        <tissue evidence="1">Gut</tissue>
    </source>
</reference>
<comment type="caution">
    <text evidence="1">The sequence shown here is derived from an EMBL/GenBank/DDBJ whole genome shotgun (WGS) entry which is preliminary data.</text>
</comment>
<dbReference type="EMBL" id="JARBJD010000038">
    <property type="protein sequence ID" value="KAK2958430.1"/>
    <property type="molecule type" value="Genomic_DNA"/>
</dbReference>
<evidence type="ECO:0000313" key="1">
    <source>
        <dbReference type="EMBL" id="KAK2958430.1"/>
    </source>
</evidence>
<dbReference type="Gene3D" id="2.60.120.920">
    <property type="match status" value="1"/>
</dbReference>
<name>A0ABQ9Y402_9EUKA</name>
<evidence type="ECO:0008006" key="3">
    <source>
        <dbReference type="Google" id="ProtNLM"/>
    </source>
</evidence>
<gene>
    <name evidence="1" type="ORF">BLNAU_6700</name>
</gene>
<sequence length="217" mass="23511">MIIPEQLVALPHLLIADSAHFTVHSTIFTRTYVGDVLFGLTPVSTILIEDAFTQGVVSISTTLLSLPIAYPYTSHSIISASDLNGMVSLGLQDSSSPVPKFSEDLGMDVKDSVSLDSLSGSIWRNTPSSPFKGPSTNCHSKMKEGDCLRMEVNLDSTPRTVQFFVNGKSGDCFVSGLPASVRIGFASPAEDTSFRIDRITRLSQPTPITPEMIELKW</sequence>
<protein>
    <recommendedName>
        <fullName evidence="3">SPRY domain-containing protein</fullName>
    </recommendedName>
</protein>
<keyword evidence="2" id="KW-1185">Reference proteome</keyword>
<dbReference type="InterPro" id="IPR043136">
    <property type="entry name" value="B30.2/SPRY_sf"/>
</dbReference>
<organism evidence="1 2">
    <name type="scientific">Blattamonas nauphoetae</name>
    <dbReference type="NCBI Taxonomy" id="2049346"/>
    <lineage>
        <taxon>Eukaryota</taxon>
        <taxon>Metamonada</taxon>
        <taxon>Preaxostyla</taxon>
        <taxon>Oxymonadida</taxon>
        <taxon>Blattamonas</taxon>
    </lineage>
</organism>